<dbReference type="NCBIfam" id="NF002483">
    <property type="entry name" value="PRK01747.1-4"/>
    <property type="match status" value="1"/>
</dbReference>
<keyword evidence="4 10" id="KW-0808">Transferase</keyword>
<dbReference type="InterPro" id="IPR006076">
    <property type="entry name" value="FAD-dep_OxRdtase"/>
</dbReference>
<dbReference type="NCBIfam" id="NF002481">
    <property type="entry name" value="PRK01747.1-2"/>
    <property type="match status" value="1"/>
</dbReference>
<keyword evidence="3 10" id="KW-0285">Flavoprotein</keyword>
<keyword evidence="15" id="KW-1185">Reference proteome</keyword>
<dbReference type="EC" id="2.1.1.61" evidence="10"/>
<dbReference type="PANTHER" id="PTHR13847">
    <property type="entry name" value="SARCOSINE DEHYDROGENASE-RELATED"/>
    <property type="match status" value="1"/>
</dbReference>
<dbReference type="InterPro" id="IPR017610">
    <property type="entry name" value="tRNA_S-uridine_synth_MnmC_C"/>
</dbReference>
<evidence type="ECO:0000256" key="5">
    <source>
        <dbReference type="ARBA" id="ARBA00022691"/>
    </source>
</evidence>
<comment type="similarity">
    <text evidence="10">In the N-terminal section; belongs to the methyltransferase superfamily. tRNA (mnm(5)s(2)U34)-methyltransferase family.</text>
</comment>
<keyword evidence="1 10" id="KW-0963">Cytoplasm</keyword>
<dbReference type="GO" id="GO:0002097">
    <property type="term" value="P:tRNA wobble base modification"/>
    <property type="evidence" value="ECO:0007669"/>
    <property type="project" value="UniProtKB-UniRule"/>
</dbReference>
<dbReference type="SUPFAM" id="SSF54373">
    <property type="entry name" value="FAD-linked reductases, C-terminal domain"/>
    <property type="match status" value="1"/>
</dbReference>
<keyword evidence="5 10" id="KW-0949">S-adenosyl-L-methionine</keyword>
<comment type="similarity">
    <text evidence="10">In the C-terminal section; belongs to the DAO family.</text>
</comment>
<feature type="region of interest" description="tRNA (mnm(5)s(2)U34)-methyltransferase" evidence="10">
    <location>
        <begin position="1"/>
        <end position="233"/>
    </location>
</feature>
<feature type="domain" description="MnmC-like methyltransferase" evidence="13">
    <location>
        <begin position="111"/>
        <end position="231"/>
    </location>
</feature>
<evidence type="ECO:0000256" key="10">
    <source>
        <dbReference type="HAMAP-Rule" id="MF_01102"/>
    </source>
</evidence>
<evidence type="ECO:0000256" key="3">
    <source>
        <dbReference type="ARBA" id="ARBA00022630"/>
    </source>
</evidence>
<dbReference type="InterPro" id="IPR047785">
    <property type="entry name" value="tRNA_MNMC2"/>
</dbReference>
<dbReference type="RefSeq" id="WP_150083050.1">
    <property type="nucleotide sequence ID" value="NZ_VWRN01000030.1"/>
</dbReference>
<dbReference type="Gene3D" id="3.50.50.60">
    <property type="entry name" value="FAD/NAD(P)-binding domain"/>
    <property type="match status" value="1"/>
</dbReference>
<dbReference type="InterPro" id="IPR029063">
    <property type="entry name" value="SAM-dependent_MTases_sf"/>
</dbReference>
<name>A0A5M8AT14_9BURK</name>
<comment type="caution">
    <text evidence="14">The sequence shown here is derived from an EMBL/GenBank/DDBJ whole genome shotgun (WGS) entry which is preliminary data.</text>
</comment>
<organism evidence="14 15">
    <name type="scientific">Cupriavidus cauae</name>
    <dbReference type="NCBI Taxonomy" id="2608999"/>
    <lineage>
        <taxon>Bacteria</taxon>
        <taxon>Pseudomonadati</taxon>
        <taxon>Pseudomonadota</taxon>
        <taxon>Betaproteobacteria</taxon>
        <taxon>Burkholderiales</taxon>
        <taxon>Burkholderiaceae</taxon>
        <taxon>Cupriavidus</taxon>
    </lineage>
</organism>
<keyword evidence="2 10" id="KW-0489">Methyltransferase</keyword>
<comment type="subcellular location">
    <subcellularLocation>
        <location evidence="10">Cytoplasm</location>
    </subcellularLocation>
</comment>
<dbReference type="PANTHER" id="PTHR13847:SF283">
    <property type="entry name" value="TRNA 5-METHYLAMINOMETHYL-2-THIOURIDINE BIOSYNTHESIS BIFUNCTIONAL PROTEIN MNMC"/>
    <property type="match status" value="1"/>
</dbReference>
<dbReference type="SUPFAM" id="SSF51905">
    <property type="entry name" value="FAD/NAD(P)-binding domain"/>
    <property type="match status" value="1"/>
</dbReference>
<dbReference type="Pfam" id="PF01266">
    <property type="entry name" value="DAO"/>
    <property type="match status" value="1"/>
</dbReference>
<feature type="compositionally biased region" description="Basic and acidic residues" evidence="11">
    <location>
        <begin position="661"/>
        <end position="671"/>
    </location>
</feature>
<dbReference type="HAMAP" id="MF_01102">
    <property type="entry name" value="MnmC"/>
    <property type="match status" value="1"/>
</dbReference>
<dbReference type="EC" id="1.5.-.-" evidence="10"/>
<dbReference type="InterPro" id="IPR023032">
    <property type="entry name" value="tRNA_MAMT_biosynth_bifunc_MnmC"/>
</dbReference>
<evidence type="ECO:0000256" key="4">
    <source>
        <dbReference type="ARBA" id="ARBA00022679"/>
    </source>
</evidence>
<dbReference type="InterPro" id="IPR008471">
    <property type="entry name" value="MnmC-like_methylTransf"/>
</dbReference>
<dbReference type="GO" id="GO:0016645">
    <property type="term" value="F:oxidoreductase activity, acting on the CH-NH group of donors"/>
    <property type="evidence" value="ECO:0007669"/>
    <property type="project" value="InterPro"/>
</dbReference>
<dbReference type="AlphaFoldDB" id="A0A5M8AT14"/>
<evidence type="ECO:0000256" key="8">
    <source>
        <dbReference type="ARBA" id="ARBA00023002"/>
    </source>
</evidence>
<dbReference type="GO" id="GO:0004808">
    <property type="term" value="F:tRNA (5-methylaminomethyl-2-thiouridylate)(34)-methyltransferase activity"/>
    <property type="evidence" value="ECO:0007669"/>
    <property type="project" value="UniProtKB-EC"/>
</dbReference>
<comment type="catalytic activity">
    <reaction evidence="10">
        <text>5-aminomethyl-2-thiouridine(34) in tRNA + S-adenosyl-L-methionine = 5-methylaminomethyl-2-thiouridine(34) in tRNA + S-adenosyl-L-homocysteine + H(+)</text>
        <dbReference type="Rhea" id="RHEA:19569"/>
        <dbReference type="Rhea" id="RHEA-COMP:10195"/>
        <dbReference type="Rhea" id="RHEA-COMP:10197"/>
        <dbReference type="ChEBI" id="CHEBI:15378"/>
        <dbReference type="ChEBI" id="CHEBI:57856"/>
        <dbReference type="ChEBI" id="CHEBI:59789"/>
        <dbReference type="ChEBI" id="CHEBI:74454"/>
        <dbReference type="ChEBI" id="CHEBI:74455"/>
        <dbReference type="EC" id="2.1.1.61"/>
    </reaction>
</comment>
<keyword evidence="7 10" id="KW-0274">FAD</keyword>
<keyword evidence="9 10" id="KW-0511">Multifunctional enzyme</keyword>
<evidence type="ECO:0000256" key="1">
    <source>
        <dbReference type="ARBA" id="ARBA00022490"/>
    </source>
</evidence>
<evidence type="ECO:0000313" key="15">
    <source>
        <dbReference type="Proteomes" id="UP000324324"/>
    </source>
</evidence>
<evidence type="ECO:0000256" key="7">
    <source>
        <dbReference type="ARBA" id="ARBA00022827"/>
    </source>
</evidence>
<evidence type="ECO:0000259" key="13">
    <source>
        <dbReference type="Pfam" id="PF05430"/>
    </source>
</evidence>
<dbReference type="GO" id="GO:0050660">
    <property type="term" value="F:flavin adenine dinucleotide binding"/>
    <property type="evidence" value="ECO:0007669"/>
    <property type="project" value="UniProtKB-UniRule"/>
</dbReference>
<feature type="region of interest" description="FAD-dependent cmnm(5)s(2)U34 oxidoreductase" evidence="10">
    <location>
        <begin position="256"/>
        <end position="687"/>
    </location>
</feature>
<dbReference type="NCBIfam" id="NF033855">
    <property type="entry name" value="tRNA_MNMC2"/>
    <property type="match status" value="1"/>
</dbReference>
<dbReference type="Proteomes" id="UP000324324">
    <property type="component" value="Unassembled WGS sequence"/>
</dbReference>
<evidence type="ECO:0000256" key="9">
    <source>
        <dbReference type="ARBA" id="ARBA00023268"/>
    </source>
</evidence>
<accession>A0A5M8AT14</accession>
<dbReference type="Gene3D" id="3.40.50.150">
    <property type="entry name" value="Vaccinia Virus protein VP39"/>
    <property type="match status" value="1"/>
</dbReference>
<evidence type="ECO:0000313" key="14">
    <source>
        <dbReference type="EMBL" id="KAA6125241.1"/>
    </source>
</evidence>
<comment type="function">
    <text evidence="10">Catalyzes the last two steps in the biosynthesis of 5-methylaminomethyl-2-thiouridine (mnm(5)s(2)U) at the wobble position (U34) in tRNA. Catalyzes the FAD-dependent demodification of cmnm(5)s(2)U34 to nm(5)s(2)U34, followed by the transfer of a methyl group from S-adenosyl-L-methionine to nm(5)s(2)U34, to form mnm(5)s(2)U34.</text>
</comment>
<sequence>MPSALDPAEPILSDQGTPYSPRYDDVYHSVEGGLAQARHVFLGGNGLPQAWQGREQFVIVETGFGQGLNFLATWQAWRDDPRRCARLHFVSIEKHPFTREGLAALHADLEELAPLAQQLQAAWPLALPGLHRLAFDGGAVVLTLALGDVQALLPRLAVGADAFYLDGFAPARNADMWDPVVMKGLARLARPGATLATYTAAGFVRRGLQAAGFEVSKAPGFGSKRDMTVARVPAERRRRHAPPSPGAWTRRHAMVIGAGLAGCAVTERLAARGWRVTLIDAHDGPARETSAHRAAAMHPHLSPDDSVLSRLSRAGNLHALRAWQALAEAGHPVGWHGCGVLQVGQDDEDTALQQRALAELGFPAEYVRWMSAQQAADEHGATVARGGLWFPQGGWVAPPDVCRAQLAMAGAAVETRFGCRIASLHRTDDGWQVFDEAGRPVAEAPVLVLANAHHASGLLPLRHLPIRRVRGQLTTLEPGDVARLGRWPDCVVTGSGYLLPRDGDGSARIGSSYEPDEGSLVERVETHADNLRRLSALLPDRSAAVSALDPAALHGYVGVRSVSHNRLPWVGQVADEAECERRAASLRGAHLRDLPRLPGLYVALAFASRGLTWAALAGELLASRIEGEPLPVESDLADALDPARLLLRALRHGQHGGDGQDAERDTGRDAEPDAGQGAGRPGQALSG</sequence>
<reference evidence="14 15" key="1">
    <citation type="submission" date="2019-09" db="EMBL/GenBank/DDBJ databases">
        <title>Isolation of a novel species in the genus Cupriavidus from patients with sepsis using whole genome sequencing.</title>
        <authorList>
            <person name="Kweon O.J."/>
            <person name="Lee M.-K."/>
        </authorList>
    </citation>
    <scope>NUCLEOTIDE SEQUENCE [LARGE SCALE GENOMIC DNA]</scope>
    <source>
        <strain evidence="14 15">MKL-01</strain>
    </source>
</reference>
<dbReference type="NCBIfam" id="TIGR03197">
    <property type="entry name" value="MnmC_Cterm"/>
    <property type="match status" value="1"/>
</dbReference>
<evidence type="ECO:0000256" key="2">
    <source>
        <dbReference type="ARBA" id="ARBA00022603"/>
    </source>
</evidence>
<proteinExistence type="inferred from homology"/>
<dbReference type="InterPro" id="IPR036188">
    <property type="entry name" value="FAD/NAD-bd_sf"/>
</dbReference>
<dbReference type="Pfam" id="PF05430">
    <property type="entry name" value="Methyltransf_30"/>
    <property type="match status" value="1"/>
</dbReference>
<evidence type="ECO:0000256" key="11">
    <source>
        <dbReference type="SAM" id="MobiDB-lite"/>
    </source>
</evidence>
<dbReference type="EMBL" id="VWRN01000030">
    <property type="protein sequence ID" value="KAA6125241.1"/>
    <property type="molecule type" value="Genomic_DNA"/>
</dbReference>
<dbReference type="GO" id="GO:0032259">
    <property type="term" value="P:methylation"/>
    <property type="evidence" value="ECO:0007669"/>
    <property type="project" value="UniProtKB-KW"/>
</dbReference>
<comment type="cofactor">
    <cofactor evidence="10">
        <name>FAD</name>
        <dbReference type="ChEBI" id="CHEBI:57692"/>
    </cofactor>
</comment>
<feature type="domain" description="FAD dependent oxidoreductase" evidence="12">
    <location>
        <begin position="254"/>
        <end position="623"/>
    </location>
</feature>
<keyword evidence="6 10" id="KW-0819">tRNA processing</keyword>
<dbReference type="GO" id="GO:0005737">
    <property type="term" value="C:cytoplasm"/>
    <property type="evidence" value="ECO:0007669"/>
    <property type="project" value="UniProtKB-SubCell"/>
</dbReference>
<evidence type="ECO:0000259" key="12">
    <source>
        <dbReference type="Pfam" id="PF01266"/>
    </source>
</evidence>
<feature type="region of interest" description="Disordered" evidence="11">
    <location>
        <begin position="652"/>
        <end position="687"/>
    </location>
</feature>
<gene>
    <name evidence="10 14" type="primary">mnmC</name>
    <name evidence="14" type="ORF">F1599_10630</name>
</gene>
<dbReference type="Gene3D" id="3.30.9.10">
    <property type="entry name" value="D-Amino Acid Oxidase, subunit A, domain 2"/>
    <property type="match status" value="1"/>
</dbReference>
<keyword evidence="8 10" id="KW-0560">Oxidoreductase</keyword>
<evidence type="ECO:0000256" key="6">
    <source>
        <dbReference type="ARBA" id="ARBA00022694"/>
    </source>
</evidence>
<protein>
    <recommendedName>
        <fullName evidence="10">tRNA 5-methylaminomethyl-2-thiouridine biosynthesis bifunctional protein MnmC</fullName>
        <shortName evidence="10">tRNA mnm(5)s(2)U biosynthesis bifunctional protein</shortName>
    </recommendedName>
    <domain>
        <recommendedName>
            <fullName evidence="10">tRNA (mnm(5)s(2)U34)-methyltransferase</fullName>
            <ecNumber evidence="10">2.1.1.61</ecNumber>
        </recommendedName>
    </domain>
    <domain>
        <recommendedName>
            <fullName evidence="10">FAD-dependent cmnm(5)s(2)U34 oxidoreductase</fullName>
            <ecNumber evidence="10">1.5.-.-</ecNumber>
        </recommendedName>
    </domain>
</protein>